<keyword evidence="2" id="KW-0813">Transport</keyword>
<feature type="transmembrane region" description="Helical" evidence="9">
    <location>
        <begin position="176"/>
        <end position="196"/>
    </location>
</feature>
<gene>
    <name evidence="12" type="ORF">DL07_02155</name>
</gene>
<comment type="caution">
    <text evidence="12">The sequence shown here is derived from an EMBL/GenBank/DDBJ whole genome shotgun (WGS) entry which is preliminary data.</text>
</comment>
<dbReference type="RefSeq" id="WP_037601873.1">
    <property type="nucleotide sequence ID" value="NZ_JJMS01000013.1"/>
</dbReference>
<keyword evidence="8 9" id="KW-0472">Membrane</keyword>
<dbReference type="GO" id="GO:0005886">
    <property type="term" value="C:plasma membrane"/>
    <property type="evidence" value="ECO:0007669"/>
    <property type="project" value="UniProtKB-SubCell"/>
</dbReference>
<dbReference type="InterPro" id="IPR039421">
    <property type="entry name" value="Type_1_exporter"/>
</dbReference>
<dbReference type="InterPro" id="IPR017871">
    <property type="entry name" value="ABC_transporter-like_CS"/>
</dbReference>
<reference evidence="12 13" key="1">
    <citation type="submission" date="2014-04" db="EMBL/GenBank/DDBJ databases">
        <title>Variable characteristics of bacteriocin-producing Streptococcus salivarius strains isolated from Malaysian subjects.</title>
        <authorList>
            <person name="Philip K."/>
            <person name="Barbour A."/>
        </authorList>
    </citation>
    <scope>NUCLEOTIDE SEQUENCE [LARGE SCALE GENOMIC DNA]</scope>
    <source>
        <strain evidence="12 13">NU10</strain>
    </source>
</reference>
<evidence type="ECO:0000256" key="2">
    <source>
        <dbReference type="ARBA" id="ARBA00022448"/>
    </source>
</evidence>
<keyword evidence="3" id="KW-1003">Cell membrane</keyword>
<accession>A0A074IXH7</accession>
<evidence type="ECO:0000256" key="1">
    <source>
        <dbReference type="ARBA" id="ARBA00004651"/>
    </source>
</evidence>
<organism evidence="12 13">
    <name type="scientific">Streptococcus salivarius</name>
    <dbReference type="NCBI Taxonomy" id="1304"/>
    <lineage>
        <taxon>Bacteria</taxon>
        <taxon>Bacillati</taxon>
        <taxon>Bacillota</taxon>
        <taxon>Bacilli</taxon>
        <taxon>Lactobacillales</taxon>
        <taxon>Streptococcaceae</taxon>
        <taxon>Streptococcus</taxon>
    </lineage>
</organism>
<dbReference type="PANTHER" id="PTHR43394:SF1">
    <property type="entry name" value="ATP-BINDING CASSETTE SUB-FAMILY B MEMBER 10, MITOCHONDRIAL"/>
    <property type="match status" value="1"/>
</dbReference>
<protein>
    <submittedName>
        <fullName evidence="12">ABC transporter</fullName>
    </submittedName>
</protein>
<dbReference type="PROSITE" id="PS00211">
    <property type="entry name" value="ABC_TRANSPORTER_1"/>
    <property type="match status" value="1"/>
</dbReference>
<dbReference type="InterPro" id="IPR011527">
    <property type="entry name" value="ABC1_TM_dom"/>
</dbReference>
<feature type="transmembrane region" description="Helical" evidence="9">
    <location>
        <begin position="75"/>
        <end position="100"/>
    </location>
</feature>
<dbReference type="GO" id="GO:0015421">
    <property type="term" value="F:ABC-type oligopeptide transporter activity"/>
    <property type="evidence" value="ECO:0007669"/>
    <property type="project" value="TreeGrafter"/>
</dbReference>
<dbReference type="EMBL" id="JJMT01000012">
    <property type="protein sequence ID" value="KEO45289.1"/>
    <property type="molecule type" value="Genomic_DNA"/>
</dbReference>
<evidence type="ECO:0000256" key="5">
    <source>
        <dbReference type="ARBA" id="ARBA00022741"/>
    </source>
</evidence>
<dbReference type="FunFam" id="1.20.1560.10:FF:000011">
    <property type="entry name" value="Multidrug ABC transporter ATP-binding protein"/>
    <property type="match status" value="1"/>
</dbReference>
<dbReference type="InterPro" id="IPR027417">
    <property type="entry name" value="P-loop_NTPase"/>
</dbReference>
<dbReference type="PROSITE" id="PS50929">
    <property type="entry name" value="ABC_TM1F"/>
    <property type="match status" value="1"/>
</dbReference>
<evidence type="ECO:0000256" key="3">
    <source>
        <dbReference type="ARBA" id="ARBA00022475"/>
    </source>
</evidence>
<comment type="subcellular location">
    <subcellularLocation>
        <location evidence="1">Cell membrane</location>
        <topology evidence="1">Multi-pass membrane protein</topology>
    </subcellularLocation>
</comment>
<dbReference type="Proteomes" id="UP000027855">
    <property type="component" value="Unassembled WGS sequence"/>
</dbReference>
<evidence type="ECO:0000256" key="8">
    <source>
        <dbReference type="ARBA" id="ARBA00023136"/>
    </source>
</evidence>
<keyword evidence="4 9" id="KW-0812">Transmembrane</keyword>
<evidence type="ECO:0000256" key="6">
    <source>
        <dbReference type="ARBA" id="ARBA00022840"/>
    </source>
</evidence>
<dbReference type="InterPro" id="IPR003439">
    <property type="entry name" value="ABC_transporter-like_ATP-bd"/>
</dbReference>
<keyword evidence="5" id="KW-0547">Nucleotide-binding</keyword>
<dbReference type="Pfam" id="PF00664">
    <property type="entry name" value="ABC_membrane"/>
    <property type="match status" value="1"/>
</dbReference>
<dbReference type="InterPro" id="IPR003593">
    <property type="entry name" value="AAA+_ATPase"/>
</dbReference>
<dbReference type="CDD" id="cd03254">
    <property type="entry name" value="ABCC_Glucan_exporter_like"/>
    <property type="match status" value="1"/>
</dbReference>
<dbReference type="PANTHER" id="PTHR43394">
    <property type="entry name" value="ATP-DEPENDENT PERMEASE MDL1, MITOCHONDRIAL"/>
    <property type="match status" value="1"/>
</dbReference>
<keyword evidence="7 9" id="KW-1133">Transmembrane helix</keyword>
<dbReference type="FunFam" id="3.40.50.300:FF:000287">
    <property type="entry name" value="Multidrug ABC transporter ATP-binding protein"/>
    <property type="match status" value="1"/>
</dbReference>
<evidence type="ECO:0000313" key="12">
    <source>
        <dbReference type="EMBL" id="KEO45289.1"/>
    </source>
</evidence>
<evidence type="ECO:0000256" key="7">
    <source>
        <dbReference type="ARBA" id="ARBA00022989"/>
    </source>
</evidence>
<dbReference type="AlphaFoldDB" id="A0A074IXH7"/>
<proteinExistence type="predicted"/>
<evidence type="ECO:0000259" key="10">
    <source>
        <dbReference type="PROSITE" id="PS50893"/>
    </source>
</evidence>
<dbReference type="GO" id="GO:0005524">
    <property type="term" value="F:ATP binding"/>
    <property type="evidence" value="ECO:0007669"/>
    <property type="project" value="UniProtKB-KW"/>
</dbReference>
<feature type="transmembrane region" description="Helical" evidence="9">
    <location>
        <begin position="151"/>
        <end position="170"/>
    </location>
</feature>
<sequence length="592" mass="64946">MENKPKTSSYKRLKPYIKGFPIPFVLAIVGAIISAVITVIGPDKLKEITNTITEGITPTKMGTIPGIDLDKVASIAMTLAVLYAISAIVGYLQSFTVATVTQRFSQRFRTAIQKKINSVPLNYFDSHSQGDTLSRVTNDVDLLGQSLSQGLGTLITSSVLLVAAIIMMFYSNVTMAFTAIGSVLIGFVLVAFIMGFSQPLFKRQQENLANINGYIEEIYTGQAVVTSYNAAQESSQAFKGLNDKLYKSMWQSQFISGIMMPLMIFIGNFGYVMVCLVGAVKVIDGSLTIGDVVAFMTYVRIFSQPLSQIAQGITQLQSATAAIGRIFEFLEEKDMDDESAKTAELTDTKGQVVFDHVSFGYTPEKTIIHDFSALAKPGQKIAIVGPTGAGKTTIVNLLMKFYNINQGHITIDGVDTGDMKRETVHDQFSMVLQDTWLFEGTIRDNLIYNQENISDEQVIAAAKAVGVHHFITTLPKGYDTYLDDSVTLSVGQKQLLTIARALLKDAPLLILDEATSSVDTRTEELIQKAMDKLMEGRTSFVIAHRLSTIRNADLILVMKDGNIIEQGNHDELMAADGFYADLYNSQFTEEVA</sequence>
<dbReference type="CDD" id="cd18547">
    <property type="entry name" value="ABC_6TM_Tm288_like"/>
    <property type="match status" value="1"/>
</dbReference>
<dbReference type="Gene3D" id="3.40.50.300">
    <property type="entry name" value="P-loop containing nucleotide triphosphate hydrolases"/>
    <property type="match status" value="1"/>
</dbReference>
<evidence type="ECO:0000256" key="9">
    <source>
        <dbReference type="SAM" id="Phobius"/>
    </source>
</evidence>
<dbReference type="InterPro" id="IPR036640">
    <property type="entry name" value="ABC1_TM_sf"/>
</dbReference>
<feature type="transmembrane region" description="Helical" evidence="9">
    <location>
        <begin position="20"/>
        <end position="40"/>
    </location>
</feature>
<feature type="domain" description="ABC transporter" evidence="10">
    <location>
        <begin position="352"/>
        <end position="585"/>
    </location>
</feature>
<name>A0A074IXH7_STRSL</name>
<evidence type="ECO:0000313" key="13">
    <source>
        <dbReference type="Proteomes" id="UP000027855"/>
    </source>
</evidence>
<keyword evidence="6" id="KW-0067">ATP-binding</keyword>
<evidence type="ECO:0000259" key="11">
    <source>
        <dbReference type="PROSITE" id="PS50929"/>
    </source>
</evidence>
<dbReference type="GO" id="GO:0016887">
    <property type="term" value="F:ATP hydrolysis activity"/>
    <property type="evidence" value="ECO:0007669"/>
    <property type="project" value="InterPro"/>
</dbReference>
<feature type="domain" description="ABC transmembrane type-1" evidence="11">
    <location>
        <begin position="25"/>
        <end position="318"/>
    </location>
</feature>
<dbReference type="SMART" id="SM00382">
    <property type="entry name" value="AAA"/>
    <property type="match status" value="1"/>
</dbReference>
<dbReference type="SUPFAM" id="SSF52540">
    <property type="entry name" value="P-loop containing nucleoside triphosphate hydrolases"/>
    <property type="match status" value="1"/>
</dbReference>
<dbReference type="SUPFAM" id="SSF90123">
    <property type="entry name" value="ABC transporter transmembrane region"/>
    <property type="match status" value="1"/>
</dbReference>
<dbReference type="PROSITE" id="PS50893">
    <property type="entry name" value="ABC_TRANSPORTER_2"/>
    <property type="match status" value="1"/>
</dbReference>
<feature type="transmembrane region" description="Helical" evidence="9">
    <location>
        <begin position="254"/>
        <end position="280"/>
    </location>
</feature>
<evidence type="ECO:0000256" key="4">
    <source>
        <dbReference type="ARBA" id="ARBA00022692"/>
    </source>
</evidence>
<dbReference type="Gene3D" id="1.20.1560.10">
    <property type="entry name" value="ABC transporter type 1, transmembrane domain"/>
    <property type="match status" value="1"/>
</dbReference>
<dbReference type="Pfam" id="PF00005">
    <property type="entry name" value="ABC_tran"/>
    <property type="match status" value="1"/>
</dbReference>